<organism evidence="1">
    <name type="scientific">gut metagenome</name>
    <dbReference type="NCBI Taxonomy" id="749906"/>
    <lineage>
        <taxon>unclassified sequences</taxon>
        <taxon>metagenomes</taxon>
        <taxon>organismal metagenomes</taxon>
    </lineage>
</organism>
<comment type="caution">
    <text evidence="1">The sequence shown here is derived from an EMBL/GenBank/DDBJ whole genome shotgun (WGS) entry which is preliminary data.</text>
</comment>
<evidence type="ECO:0000313" key="1">
    <source>
        <dbReference type="EMBL" id="EJX05114.1"/>
    </source>
</evidence>
<dbReference type="EMBL" id="AMCI01001574">
    <property type="protein sequence ID" value="EJX05114.1"/>
    <property type="molecule type" value="Genomic_DNA"/>
</dbReference>
<reference evidence="1" key="1">
    <citation type="journal article" date="2012" name="PLoS ONE">
        <title>Gene sets for utilization of primary and secondary nutrition supplies in the distal gut of endangered iberian lynx.</title>
        <authorList>
            <person name="Alcaide M."/>
            <person name="Messina E."/>
            <person name="Richter M."/>
            <person name="Bargiela R."/>
            <person name="Peplies J."/>
            <person name="Huws S.A."/>
            <person name="Newbold C.J."/>
            <person name="Golyshin P.N."/>
            <person name="Simon M.A."/>
            <person name="Lopez G."/>
            <person name="Yakimov M.M."/>
            <person name="Ferrer M."/>
        </authorList>
    </citation>
    <scope>NUCLEOTIDE SEQUENCE</scope>
</reference>
<protein>
    <submittedName>
        <fullName evidence="1">Uncharacterized protein</fullName>
    </submittedName>
</protein>
<dbReference type="AlphaFoldDB" id="J9GDZ3"/>
<accession>J9GDZ3</accession>
<name>J9GDZ3_9ZZZZ</name>
<proteinExistence type="predicted"/>
<sequence>MDNPLSGTISYVWNQNYSVCKCRRYSPGVTPKTLLNALIKADVFW</sequence>
<gene>
    <name evidence="1" type="ORF">EVA_06779</name>
</gene>